<evidence type="ECO:0000313" key="2">
    <source>
        <dbReference type="EMBL" id="EOM77872.1"/>
    </source>
</evidence>
<organism evidence="2 3">
    <name type="scientific">Rhodococcus rhodnii LMG 5362</name>
    <dbReference type="NCBI Taxonomy" id="1273125"/>
    <lineage>
        <taxon>Bacteria</taxon>
        <taxon>Bacillati</taxon>
        <taxon>Actinomycetota</taxon>
        <taxon>Actinomycetes</taxon>
        <taxon>Mycobacteriales</taxon>
        <taxon>Nocardiaceae</taxon>
        <taxon>Rhodococcus</taxon>
    </lineage>
</organism>
<evidence type="ECO:0000313" key="3">
    <source>
        <dbReference type="Proteomes" id="UP000013525"/>
    </source>
</evidence>
<feature type="compositionally biased region" description="Basic and acidic residues" evidence="1">
    <location>
        <begin position="70"/>
        <end position="109"/>
    </location>
</feature>
<keyword evidence="3" id="KW-1185">Reference proteome</keyword>
<proteinExistence type="predicted"/>
<dbReference type="PATRIC" id="fig|1273125.3.peg.738"/>
<dbReference type="EMBL" id="APMY01000022">
    <property type="protein sequence ID" value="EOM77872.1"/>
    <property type="molecule type" value="Genomic_DNA"/>
</dbReference>
<evidence type="ECO:0000256" key="1">
    <source>
        <dbReference type="SAM" id="MobiDB-lite"/>
    </source>
</evidence>
<feature type="region of interest" description="Disordered" evidence="1">
    <location>
        <begin position="65"/>
        <end position="125"/>
    </location>
</feature>
<reference evidence="2 3" key="1">
    <citation type="journal article" date="2013" name="Genome Announc.">
        <title>Draft Genome Sequence of Rhodococcus rhodnii Strain LMG5362, a Symbiont of Rhodnius prolixus (Hemiptera, Reduviidae, Triatominae), the Principle Vector of Trypanosoma cruzi.</title>
        <authorList>
            <person name="Pachebat J.A."/>
            <person name="van Keulen G."/>
            <person name="Whitten M.M."/>
            <person name="Girdwood S."/>
            <person name="Del Sol R."/>
            <person name="Dyson P.J."/>
            <person name="Facey P.D."/>
        </authorList>
    </citation>
    <scope>NUCLEOTIDE SEQUENCE [LARGE SCALE GENOMIC DNA]</scope>
    <source>
        <strain evidence="2 3">LMG 5362</strain>
    </source>
</reference>
<dbReference type="Proteomes" id="UP000013525">
    <property type="component" value="Unassembled WGS sequence"/>
</dbReference>
<sequence length="224" mass="24291">MGELERSRVTEPAPEVLDLVVRDGGRCRGHRVGVRDRGALVVAVEGRRRVVGDVFEAPDVEPIESLQHGAEVDAPRAAEGPRDPVHGEFAHRAGQDGGRLLRREFGDSRRHQKSAMPGEHRERLGHLAVPSPRDAIEQSADGTCLRGCEGGDSGCHGVLLPGGDRWRSLRGRSLRWRSLPGRDGGAECDTPVPGPRHRLPCRSCPIRSAPPRACVRSPPPSSPR</sequence>
<feature type="region of interest" description="Disordered" evidence="1">
    <location>
        <begin position="178"/>
        <end position="224"/>
    </location>
</feature>
<dbReference type="AlphaFoldDB" id="R7WRC1"/>
<protein>
    <submittedName>
        <fullName evidence="2">Uncharacterized protein</fullName>
    </submittedName>
</protein>
<comment type="caution">
    <text evidence="2">The sequence shown here is derived from an EMBL/GenBank/DDBJ whole genome shotgun (WGS) entry which is preliminary data.</text>
</comment>
<name>R7WRC1_9NOCA</name>
<gene>
    <name evidence="2" type="ORF">Rrhod_0765</name>
</gene>
<accession>R7WRC1</accession>